<proteinExistence type="predicted"/>
<reference evidence="1 2" key="1">
    <citation type="submission" date="2015-07" db="EMBL/GenBank/DDBJ databases">
        <title>The genome of Dufourea novaeangliae.</title>
        <authorList>
            <person name="Pan H."/>
            <person name="Kapheim K."/>
        </authorList>
    </citation>
    <scope>NUCLEOTIDE SEQUENCE [LARGE SCALE GENOMIC DNA]</scope>
    <source>
        <strain evidence="1">0120121106</strain>
        <tissue evidence="1">Whole body</tissue>
    </source>
</reference>
<keyword evidence="2" id="KW-1185">Reference proteome</keyword>
<evidence type="ECO:0000313" key="1">
    <source>
        <dbReference type="EMBL" id="KZC13312.1"/>
    </source>
</evidence>
<dbReference type="Proteomes" id="UP000076502">
    <property type="component" value="Unassembled WGS sequence"/>
</dbReference>
<dbReference type="EMBL" id="KQ434998">
    <property type="protein sequence ID" value="KZC13312.1"/>
    <property type="molecule type" value="Genomic_DNA"/>
</dbReference>
<protein>
    <submittedName>
        <fullName evidence="1">Uncharacterized protein</fullName>
    </submittedName>
</protein>
<organism evidence="1 2">
    <name type="scientific">Dufourea novaeangliae</name>
    <name type="common">Sweat bee</name>
    <dbReference type="NCBI Taxonomy" id="178035"/>
    <lineage>
        <taxon>Eukaryota</taxon>
        <taxon>Metazoa</taxon>
        <taxon>Ecdysozoa</taxon>
        <taxon>Arthropoda</taxon>
        <taxon>Hexapoda</taxon>
        <taxon>Insecta</taxon>
        <taxon>Pterygota</taxon>
        <taxon>Neoptera</taxon>
        <taxon>Endopterygota</taxon>
        <taxon>Hymenoptera</taxon>
        <taxon>Apocrita</taxon>
        <taxon>Aculeata</taxon>
        <taxon>Apoidea</taxon>
        <taxon>Anthophila</taxon>
        <taxon>Halictidae</taxon>
        <taxon>Rophitinae</taxon>
        <taxon>Dufourea</taxon>
    </lineage>
</organism>
<dbReference type="AlphaFoldDB" id="A0A154PNA0"/>
<gene>
    <name evidence="1" type="ORF">WN55_05619</name>
</gene>
<accession>A0A154PNA0</accession>
<name>A0A154PNA0_DUFNO</name>
<evidence type="ECO:0000313" key="2">
    <source>
        <dbReference type="Proteomes" id="UP000076502"/>
    </source>
</evidence>
<sequence length="96" mass="10746">MSSEDLSTNSSDTDNVGRVVTDAVHGRFRPIQVHCDICNLDIVGNHSEIRKHFNSSHPSKESCYYCKGKVFAYVQIPLDGSNEEPKTVVYHKCSES</sequence>